<accession>X8ECI1</accession>
<sequence>MPAIDIDRDTAHQAAHHELAKPIYPNRRRCNDSTIGSRTWCTALCMRAHRCRAGGSPFPCCSSC</sequence>
<dbReference type="PATRIC" id="fig|1299334.3.peg.159"/>
<dbReference type="AlphaFoldDB" id="X8ECI1"/>
<dbReference type="EMBL" id="JAOB01000004">
    <property type="protein sequence ID" value="EUA78627.1"/>
    <property type="molecule type" value="Genomic_DNA"/>
</dbReference>
<organism evidence="1">
    <name type="scientific">Mycobacterium xenopi 4042</name>
    <dbReference type="NCBI Taxonomy" id="1299334"/>
    <lineage>
        <taxon>Bacteria</taxon>
        <taxon>Bacillati</taxon>
        <taxon>Actinomycetota</taxon>
        <taxon>Actinomycetes</taxon>
        <taxon>Mycobacteriales</taxon>
        <taxon>Mycobacteriaceae</taxon>
        <taxon>Mycobacterium</taxon>
    </lineage>
</organism>
<evidence type="ECO:0000313" key="1">
    <source>
        <dbReference type="EMBL" id="EUA78627.1"/>
    </source>
</evidence>
<protein>
    <submittedName>
        <fullName evidence="1">Uncharacterized protein</fullName>
    </submittedName>
</protein>
<name>X8ECI1_MYCXE</name>
<reference evidence="1" key="1">
    <citation type="submission" date="2014-01" db="EMBL/GenBank/DDBJ databases">
        <authorList>
            <person name="Brown-Elliot B."/>
            <person name="Wallace R."/>
            <person name="Lenaerts A."/>
            <person name="Ordway D."/>
            <person name="DeGroote M.A."/>
            <person name="Parker T."/>
            <person name="Sizemore C."/>
            <person name="Tallon L.J."/>
            <person name="Sadzewicz L.K."/>
            <person name="Sengamalay N."/>
            <person name="Fraser C.M."/>
            <person name="Hine E."/>
            <person name="Shefchek K.A."/>
            <person name="Das S.P."/>
            <person name="Tettelin H."/>
        </authorList>
    </citation>
    <scope>NUCLEOTIDE SEQUENCE [LARGE SCALE GENOMIC DNA]</scope>
    <source>
        <strain evidence="1">4042</strain>
    </source>
</reference>
<gene>
    <name evidence="1" type="ORF">I553_2917</name>
</gene>
<proteinExistence type="predicted"/>
<comment type="caution">
    <text evidence="1">The sequence shown here is derived from an EMBL/GenBank/DDBJ whole genome shotgun (WGS) entry which is preliminary data.</text>
</comment>